<evidence type="ECO:0000313" key="1">
    <source>
        <dbReference type="EMBL" id="QPE05237.1"/>
    </source>
</evidence>
<keyword evidence="2" id="KW-1185">Reference proteome</keyword>
<dbReference type="RefSeq" id="WP_195693255.1">
    <property type="nucleotide sequence ID" value="NZ_CP064760.1"/>
</dbReference>
<sequence length="195" mass="21039">MRWDRLFDDLEAQASAEWEAERAALASESERVRLSRVSLRDRLLVLRDAKAQVRAHLTVGSAVEGRIAAVGTDWFAVDRGPASVSVVPLAALAGLRMPHADLLHSATGRAGQALRERLDLGFVVRDLARRRVPVRIEVVTGDSLTGTVDRAGADHVDLAVHDLETARHPSAVTSFRMVPFGAIAQLIVAADEAGL</sequence>
<dbReference type="EMBL" id="CP064760">
    <property type="protein sequence ID" value="QPE05237.1"/>
    <property type="molecule type" value="Genomic_DNA"/>
</dbReference>
<reference evidence="1 2" key="1">
    <citation type="submission" date="2020-11" db="EMBL/GenBank/DDBJ databases">
        <title>Amino acid is mineralized and recycled by bacteria in oceanic microbiome.</title>
        <authorList>
            <person name="Zheng L.Y."/>
        </authorList>
    </citation>
    <scope>NUCLEOTIDE SEQUENCE [LARGE SCALE GENOMIC DNA]</scope>
    <source>
        <strain evidence="1 2">A32-1</strain>
    </source>
</reference>
<organism evidence="1 2">
    <name type="scientific">Microbacterium schleiferi</name>
    <dbReference type="NCBI Taxonomy" id="69362"/>
    <lineage>
        <taxon>Bacteria</taxon>
        <taxon>Bacillati</taxon>
        <taxon>Actinomycetota</taxon>
        <taxon>Actinomycetes</taxon>
        <taxon>Micrococcales</taxon>
        <taxon>Microbacteriaceae</taxon>
        <taxon>Microbacterium</taxon>
    </lineage>
</organism>
<dbReference type="Proteomes" id="UP000594480">
    <property type="component" value="Chromosome"/>
</dbReference>
<name>A0A7S8RIB8_9MICO</name>
<protein>
    <submittedName>
        <fullName evidence="1">Uncharacterized protein</fullName>
    </submittedName>
</protein>
<accession>A0A7S8RIB8</accession>
<gene>
    <name evidence="1" type="ORF">IT882_03920</name>
</gene>
<dbReference type="KEGG" id="msf:IT882_03920"/>
<dbReference type="AlphaFoldDB" id="A0A7S8RIB8"/>
<evidence type="ECO:0000313" key="2">
    <source>
        <dbReference type="Proteomes" id="UP000594480"/>
    </source>
</evidence>
<proteinExistence type="predicted"/>